<feature type="active site" description="Cysteine sulfenic acid (-SOH) intermediate" evidence="6">
    <location>
        <position position="88"/>
    </location>
</feature>
<dbReference type="InterPro" id="IPR013740">
    <property type="entry name" value="Redoxin"/>
</dbReference>
<evidence type="ECO:0000256" key="6">
    <source>
        <dbReference type="HAMAP-Rule" id="MF_00269"/>
    </source>
</evidence>
<dbReference type="PATRIC" id="fig|1562970.3.peg.238"/>
<dbReference type="Pfam" id="PF08534">
    <property type="entry name" value="Redoxin"/>
    <property type="match status" value="1"/>
</dbReference>
<dbReference type="InterPro" id="IPR018219">
    <property type="entry name" value="Tpx_CS"/>
</dbReference>
<dbReference type="NCBIfam" id="NF001808">
    <property type="entry name" value="PRK00522.1"/>
    <property type="match status" value="1"/>
</dbReference>
<dbReference type="CDD" id="cd03014">
    <property type="entry name" value="PRX_Atyp2cys"/>
    <property type="match status" value="1"/>
</dbReference>
<sequence length="194" mass="21070">MNNYTDSLFTILKSLVIKNNYKLRKYKIMANITFKGNPVTTVGELPVKGNTAPDFSLVDGKLNEVKLSDYRGKNVVLNIFPSLDTGTCAASVRRFNKEAAALNNTVVLGISADLPFAAGRFCSAEGIENVVTLSNFRDESFGKDYGLLMTDGPLKGLLARAVVVVNPEGKVVYTELVPEIAQEPDYNSAINSIV</sequence>
<dbReference type="InterPro" id="IPR002065">
    <property type="entry name" value="TPX"/>
</dbReference>
<keyword evidence="9" id="KW-1185">Reference proteome</keyword>
<dbReference type="AlphaFoldDB" id="A0A098BXX0"/>
<comment type="function">
    <text evidence="6">Thiol-specific peroxidase that catalyzes the reduction of hydrogen peroxide and organic hydroperoxides to water and alcohols, respectively. Plays a role in cell protection against oxidative stress by detoxifying peroxides.</text>
</comment>
<dbReference type="PANTHER" id="PTHR43110:SF1">
    <property type="entry name" value="THIOL PEROXIDASE"/>
    <property type="match status" value="1"/>
</dbReference>
<proteinExistence type="inferred from homology"/>
<dbReference type="PANTHER" id="PTHR43110">
    <property type="entry name" value="THIOL PEROXIDASE"/>
    <property type="match status" value="1"/>
</dbReference>
<gene>
    <name evidence="6 8" type="primary">tpx</name>
    <name evidence="8" type="ORF">ING2E5B_0241</name>
</gene>
<keyword evidence="5 6" id="KW-0676">Redox-active center</keyword>
<keyword evidence="3 6" id="KW-0560">Oxidoreductase</keyword>
<evidence type="ECO:0000259" key="7">
    <source>
        <dbReference type="PROSITE" id="PS51352"/>
    </source>
</evidence>
<dbReference type="InterPro" id="IPR013766">
    <property type="entry name" value="Thioredoxin_domain"/>
</dbReference>
<dbReference type="HOGENOM" id="CLU_042529_12_2_10"/>
<dbReference type="InterPro" id="IPR036249">
    <property type="entry name" value="Thioredoxin-like_sf"/>
</dbReference>
<evidence type="ECO:0000256" key="1">
    <source>
        <dbReference type="ARBA" id="ARBA00022559"/>
    </source>
</evidence>
<evidence type="ECO:0000313" key="9">
    <source>
        <dbReference type="Proteomes" id="UP000032417"/>
    </source>
</evidence>
<evidence type="ECO:0000256" key="3">
    <source>
        <dbReference type="ARBA" id="ARBA00023002"/>
    </source>
</evidence>
<dbReference type="Proteomes" id="UP000032417">
    <property type="component" value="Chromosome 1"/>
</dbReference>
<keyword evidence="1 6" id="KW-0575">Peroxidase</keyword>
<evidence type="ECO:0000256" key="2">
    <source>
        <dbReference type="ARBA" id="ARBA00022862"/>
    </source>
</evidence>
<comment type="similarity">
    <text evidence="6">Belongs to the peroxiredoxin family. Tpx subfamily.</text>
</comment>
<feature type="domain" description="Thioredoxin" evidence="7">
    <location>
        <begin position="46"/>
        <end position="194"/>
    </location>
</feature>
<feature type="disulfide bond" description="Redox-active" evidence="6">
    <location>
        <begin position="88"/>
        <end position="122"/>
    </location>
</feature>
<reference evidence="8 9" key="1">
    <citation type="submission" date="2014-08" db="EMBL/GenBank/DDBJ databases">
        <authorList>
            <person name="Wibberg D."/>
        </authorList>
    </citation>
    <scope>NUCLEOTIDE SEQUENCE [LARGE SCALE GENOMIC DNA]</scope>
    <source>
        <strain evidence="9">ING2-E5B</strain>
    </source>
</reference>
<dbReference type="Gene3D" id="3.40.30.10">
    <property type="entry name" value="Glutaredoxin"/>
    <property type="match status" value="1"/>
</dbReference>
<dbReference type="KEGG" id="pbt:ING2E5B_0241"/>
<dbReference type="EMBL" id="LN515532">
    <property type="protein sequence ID" value="CEA15011.1"/>
    <property type="molecule type" value="Genomic_DNA"/>
</dbReference>
<comment type="subunit">
    <text evidence="6">Homodimer.</text>
</comment>
<dbReference type="HAMAP" id="MF_00269">
    <property type="entry name" value="Tpx"/>
    <property type="match status" value="1"/>
</dbReference>
<name>A0A098BXX0_9BACT</name>
<protein>
    <recommendedName>
        <fullName evidence="6">Thiol peroxidase</fullName>
        <shortName evidence="6">Tpx</shortName>
        <ecNumber evidence="6">1.11.1.24</ecNumber>
    </recommendedName>
    <alternativeName>
        <fullName evidence="6">Peroxiredoxin tpx</fullName>
        <shortName evidence="6">Prx</shortName>
    </alternativeName>
    <alternativeName>
        <fullName evidence="6">Thioredoxin peroxidase</fullName>
    </alternativeName>
    <alternativeName>
        <fullName evidence="6">Thioredoxin-dependent peroxiredoxin</fullName>
    </alternativeName>
</protein>
<comment type="catalytic activity">
    <reaction evidence="6">
        <text>a hydroperoxide + [thioredoxin]-dithiol = an alcohol + [thioredoxin]-disulfide + H2O</text>
        <dbReference type="Rhea" id="RHEA:62620"/>
        <dbReference type="Rhea" id="RHEA-COMP:10698"/>
        <dbReference type="Rhea" id="RHEA-COMP:10700"/>
        <dbReference type="ChEBI" id="CHEBI:15377"/>
        <dbReference type="ChEBI" id="CHEBI:29950"/>
        <dbReference type="ChEBI" id="CHEBI:30879"/>
        <dbReference type="ChEBI" id="CHEBI:35924"/>
        <dbReference type="ChEBI" id="CHEBI:50058"/>
        <dbReference type="EC" id="1.11.1.24"/>
    </reaction>
</comment>
<keyword evidence="4 6" id="KW-1015">Disulfide bond</keyword>
<comment type="miscellaneous">
    <text evidence="6">The active site is a conserved redox-active cysteine residue, the peroxidatic cysteine (C(P)), which makes the nucleophilic attack on the peroxide substrate. The peroxide oxidizes the C(P)-SH to cysteine sulfenic acid (C(P)-SOH), which then reacts with another cysteine residue, the resolving cysteine (C(R)), to form a disulfide bridge. The disulfide is subsequently reduced by an appropriate electron donor to complete the catalytic cycle. In this atypical 2-Cys peroxiredoxin, C(R) is present in the same subunit to form an intramolecular disulfide. The disulfide is subsequently reduced by thioredoxin.</text>
</comment>
<dbReference type="SUPFAM" id="SSF52833">
    <property type="entry name" value="Thioredoxin-like"/>
    <property type="match status" value="1"/>
</dbReference>
<keyword evidence="2 6" id="KW-0049">Antioxidant</keyword>
<accession>A0A098BXX0</accession>
<evidence type="ECO:0000313" key="8">
    <source>
        <dbReference type="EMBL" id="CEA15011.1"/>
    </source>
</evidence>
<dbReference type="GO" id="GO:0008379">
    <property type="term" value="F:thioredoxin peroxidase activity"/>
    <property type="evidence" value="ECO:0007669"/>
    <property type="project" value="UniProtKB-UniRule"/>
</dbReference>
<organism evidence="8 9">
    <name type="scientific">Fermentimonas caenicola</name>
    <dbReference type="NCBI Taxonomy" id="1562970"/>
    <lineage>
        <taxon>Bacteria</taxon>
        <taxon>Pseudomonadati</taxon>
        <taxon>Bacteroidota</taxon>
        <taxon>Bacteroidia</taxon>
        <taxon>Bacteroidales</taxon>
        <taxon>Dysgonomonadaceae</taxon>
        <taxon>Fermentimonas</taxon>
    </lineage>
</organism>
<evidence type="ECO:0000256" key="4">
    <source>
        <dbReference type="ARBA" id="ARBA00023157"/>
    </source>
</evidence>
<dbReference type="InterPro" id="IPR050455">
    <property type="entry name" value="Tpx_Peroxidase_subfamily"/>
</dbReference>
<dbReference type="PROSITE" id="PS51352">
    <property type="entry name" value="THIOREDOXIN_2"/>
    <property type="match status" value="1"/>
</dbReference>
<evidence type="ECO:0000256" key="5">
    <source>
        <dbReference type="ARBA" id="ARBA00023284"/>
    </source>
</evidence>
<dbReference type="EC" id="1.11.1.24" evidence="6"/>
<dbReference type="PROSITE" id="PS01265">
    <property type="entry name" value="TPX"/>
    <property type="match status" value="1"/>
</dbReference>
<dbReference type="STRING" id="1562970.ING2E5B_0241"/>